<evidence type="ECO:0000313" key="2">
    <source>
        <dbReference type="Proteomes" id="UP001187734"/>
    </source>
</evidence>
<sequence length="183" mass="21177">MKLFALARDQLNIVGWDSPDIDHALAAFKSLEVNVSTPVYAFRQVKGQRGSPDWLGRVTEWTASQVRAEAEKENNSNGLARLVQKYPRLEDFEYRWLGIPLPGLIELQGFKFPGWKILYHWAKLPDLLTPKRCTFRQQIIRDTNVLDFTKRTKPAELHIGPMWLDPGKFKPIFDYCTSKEANM</sequence>
<dbReference type="Proteomes" id="UP001187734">
    <property type="component" value="Unassembled WGS sequence"/>
</dbReference>
<protein>
    <submittedName>
        <fullName evidence="1">Uncharacterized protein</fullName>
    </submittedName>
</protein>
<gene>
    <name evidence="1" type="ORF">FTOL_12192</name>
</gene>
<reference evidence="1" key="1">
    <citation type="submission" date="2018-03" db="EMBL/GenBank/DDBJ databases">
        <authorList>
            <person name="Guldener U."/>
        </authorList>
    </citation>
    <scope>NUCLEOTIDE SEQUENCE</scope>
</reference>
<dbReference type="EMBL" id="ONZP01000563">
    <property type="protein sequence ID" value="SPJ87167.1"/>
    <property type="molecule type" value="Genomic_DNA"/>
</dbReference>
<dbReference type="AlphaFoldDB" id="A0AAE8MLJ9"/>
<keyword evidence="2" id="KW-1185">Reference proteome</keyword>
<comment type="caution">
    <text evidence="1">The sequence shown here is derived from an EMBL/GenBank/DDBJ whole genome shotgun (WGS) entry which is preliminary data.</text>
</comment>
<accession>A0AAE8MLJ9</accession>
<organism evidence="1 2">
    <name type="scientific">Fusarium torulosum</name>
    <dbReference type="NCBI Taxonomy" id="33205"/>
    <lineage>
        <taxon>Eukaryota</taxon>
        <taxon>Fungi</taxon>
        <taxon>Dikarya</taxon>
        <taxon>Ascomycota</taxon>
        <taxon>Pezizomycotina</taxon>
        <taxon>Sordariomycetes</taxon>
        <taxon>Hypocreomycetidae</taxon>
        <taxon>Hypocreales</taxon>
        <taxon>Nectriaceae</taxon>
        <taxon>Fusarium</taxon>
    </lineage>
</organism>
<proteinExistence type="predicted"/>
<evidence type="ECO:0000313" key="1">
    <source>
        <dbReference type="EMBL" id="SPJ87167.1"/>
    </source>
</evidence>
<name>A0AAE8MLJ9_9HYPO</name>